<comment type="caution">
    <text evidence="2">The sequence shown here is derived from an EMBL/GenBank/DDBJ whole genome shotgun (WGS) entry which is preliminary data.</text>
</comment>
<name>A0AAP3UYW0_9PROT</name>
<feature type="chain" id="PRO_5042882159" evidence="1">
    <location>
        <begin position="24"/>
        <end position="611"/>
    </location>
</feature>
<protein>
    <submittedName>
        <fullName evidence="2">Uncharacterized protein</fullName>
    </submittedName>
</protein>
<gene>
    <name evidence="2" type="ORF">PZ740_02875</name>
</gene>
<dbReference type="RefSeq" id="WP_327787740.1">
    <property type="nucleotide sequence ID" value="NZ_JARGEQ010000016.1"/>
</dbReference>
<reference evidence="2 3" key="1">
    <citation type="submission" date="2023-03" db="EMBL/GenBank/DDBJ databases">
        <title>YIM 152171 draft genome.</title>
        <authorList>
            <person name="Yang Z."/>
        </authorList>
    </citation>
    <scope>NUCLEOTIDE SEQUENCE [LARGE SCALE GENOMIC DNA]</scope>
    <source>
        <strain evidence="2 3">YIM 152171</strain>
    </source>
</reference>
<evidence type="ECO:0000313" key="2">
    <source>
        <dbReference type="EMBL" id="MDF1585324.1"/>
    </source>
</evidence>
<keyword evidence="3" id="KW-1185">Reference proteome</keyword>
<feature type="signal peptide" evidence="1">
    <location>
        <begin position="1"/>
        <end position="23"/>
    </location>
</feature>
<evidence type="ECO:0000256" key="1">
    <source>
        <dbReference type="SAM" id="SignalP"/>
    </source>
</evidence>
<sequence>MSSLKRRLLFSLSAAALAVPVPAGGAQALEIVVLDQVNEAAQGAELGFEGITGKSLAATAAAIGNSAAFNVEGEGDAAALALEQVSRGTDTPGAQVADIHLDEVDLASGAAAGLSLTAAAIGNTLSGTGEGGIGALDLSQENGWTEDTLEGQYAHIVLDEVVVGGLESSLSAAALGNSASLTAGAIGTGDAYDAVLQTNDAAQFASIGIDDLVIRPTGSGAAFDATAAAIGNSLTLDAATGDLHLDTVVQENVGGDSHGGIDWAGYGQMAQVEILGINDIVAPSRPVGVGAESFETFDSTIVSAAIGNSGSLSAGGRILLDQVVQTNTTWQQADIDIAFAYGAGDLKATGVAIGNSMSISSGADLAFDGSESGLSQLNGWDQTAGIELSSIGAAGDLGLTAAAIGNSLSMSAEGGFAVGEQSGILQSNTDYQDASIELFEINGLTNLSATVVAMGNSMSLTTGGDLALGAYASIEQHNLGDQDATLGLFELNGKGSAGITIAAIGNSLSVSGEGAMAGLGGGIVQRNEGAQAVVLDLDGTLGSFGSANVTAVAIGNSLSLTTGAFDGAGTLSITQENLVPQSVSLGVVRAGLGAASTTTAAIGNSIAVTVR</sequence>
<evidence type="ECO:0000313" key="3">
    <source>
        <dbReference type="Proteomes" id="UP001301140"/>
    </source>
</evidence>
<dbReference type="EMBL" id="JARGEQ010000016">
    <property type="protein sequence ID" value="MDF1585324.1"/>
    <property type="molecule type" value="Genomic_DNA"/>
</dbReference>
<dbReference type="Proteomes" id="UP001301140">
    <property type="component" value="Unassembled WGS sequence"/>
</dbReference>
<organism evidence="2 3">
    <name type="scientific">Marinimicrococcus flavescens</name>
    <dbReference type="NCBI Taxonomy" id="3031815"/>
    <lineage>
        <taxon>Bacteria</taxon>
        <taxon>Pseudomonadati</taxon>
        <taxon>Pseudomonadota</taxon>
        <taxon>Alphaproteobacteria</taxon>
        <taxon>Geminicoccales</taxon>
        <taxon>Geminicoccaceae</taxon>
        <taxon>Marinimicrococcus</taxon>
    </lineage>
</organism>
<proteinExistence type="predicted"/>
<keyword evidence="1" id="KW-0732">Signal</keyword>
<dbReference type="AlphaFoldDB" id="A0AAP3UYW0"/>
<accession>A0AAP3UYW0</accession>